<dbReference type="EMBL" id="AOPZ01000136">
    <property type="protein sequence ID" value="EPH43839.1"/>
    <property type="molecule type" value="Genomic_DNA"/>
</dbReference>
<evidence type="ECO:0008006" key="4">
    <source>
        <dbReference type="Google" id="ProtNLM"/>
    </source>
</evidence>
<feature type="compositionally biased region" description="Low complexity" evidence="1">
    <location>
        <begin position="128"/>
        <end position="139"/>
    </location>
</feature>
<proteinExistence type="predicted"/>
<accession>S3ZM23</accession>
<comment type="caution">
    <text evidence="2">The sequence shown here is derived from an EMBL/GenBank/DDBJ whole genome shotgun (WGS) entry which is preliminary data.</text>
</comment>
<evidence type="ECO:0000313" key="3">
    <source>
        <dbReference type="Proteomes" id="UP000014629"/>
    </source>
</evidence>
<feature type="region of interest" description="Disordered" evidence="1">
    <location>
        <begin position="170"/>
        <end position="189"/>
    </location>
</feature>
<organism evidence="2 3">
    <name type="scientific">Streptomyces aurantiacus JA 4570</name>
    <dbReference type="NCBI Taxonomy" id="1286094"/>
    <lineage>
        <taxon>Bacteria</taxon>
        <taxon>Bacillati</taxon>
        <taxon>Actinomycetota</taxon>
        <taxon>Actinomycetes</taxon>
        <taxon>Kitasatosporales</taxon>
        <taxon>Streptomycetaceae</taxon>
        <taxon>Streptomyces</taxon>
        <taxon>Streptomyces aurantiacus group</taxon>
    </lineage>
</organism>
<feature type="compositionally biased region" description="Polar residues" evidence="1">
    <location>
        <begin position="88"/>
        <end position="102"/>
    </location>
</feature>
<evidence type="ECO:0000313" key="2">
    <source>
        <dbReference type="EMBL" id="EPH43839.1"/>
    </source>
</evidence>
<sequence>MRGDLEGVYGRGPLHAPVIKDALKMKQSAAKTLGVAALGAAFAATAAGAANAASAVPDAAGTVGSVTSAVPAGELSQVLPEGAPESLSAGQSALQSGLTAAQPTLDKLAPSGDDEGEDGGKADRAMSAKPAPAKPADPVSGLLGGLPVVNGLPTNSIGPTNALGALPTNSLPTQGLMGNGLPVAATPLG</sequence>
<dbReference type="Proteomes" id="UP000014629">
    <property type="component" value="Unassembled WGS sequence"/>
</dbReference>
<name>S3ZM23_9ACTN</name>
<evidence type="ECO:0000256" key="1">
    <source>
        <dbReference type="SAM" id="MobiDB-lite"/>
    </source>
</evidence>
<gene>
    <name evidence="2" type="ORF">STRAU_3094</name>
</gene>
<keyword evidence="3" id="KW-1185">Reference proteome</keyword>
<dbReference type="AlphaFoldDB" id="S3ZM23"/>
<reference evidence="2 3" key="1">
    <citation type="submission" date="2013-02" db="EMBL/GenBank/DDBJ databases">
        <title>Draft Genome Sequence of Streptomyces aurantiacus, Which Produces Setomimycin.</title>
        <authorList>
            <person name="Gruening B.A."/>
            <person name="Praeg A."/>
            <person name="Erxleben A."/>
            <person name="Guenther S."/>
            <person name="Mueller M."/>
        </authorList>
    </citation>
    <scope>NUCLEOTIDE SEQUENCE [LARGE SCALE GENOMIC DNA]</scope>
    <source>
        <strain evidence="2 3">JA 4570</strain>
    </source>
</reference>
<protein>
    <recommendedName>
        <fullName evidence="4">ATP-binding protein</fullName>
    </recommendedName>
</protein>
<dbReference type="PATRIC" id="fig|1286094.4.peg.3061"/>
<feature type="region of interest" description="Disordered" evidence="1">
    <location>
        <begin position="82"/>
        <end position="139"/>
    </location>
</feature>